<dbReference type="OrthoDB" id="9783990at2"/>
<dbReference type="AlphaFoldDB" id="A0A088N0R5"/>
<feature type="chain" id="PRO_5001837685" evidence="2">
    <location>
        <begin position="29"/>
        <end position="190"/>
    </location>
</feature>
<dbReference type="Pfam" id="PF04972">
    <property type="entry name" value="BON"/>
    <property type="match status" value="2"/>
</dbReference>
<keyword evidence="1 2" id="KW-0732">Signal</keyword>
<organism evidence="4 5">
    <name type="scientific">Candidatus Palibaumannia cicadellinicola</name>
    <dbReference type="NCBI Taxonomy" id="186490"/>
    <lineage>
        <taxon>Bacteria</taxon>
        <taxon>Pseudomonadati</taxon>
        <taxon>Pseudomonadota</taxon>
        <taxon>Gammaproteobacteria</taxon>
        <taxon>Candidatus Palibaumannia</taxon>
    </lineage>
</organism>
<dbReference type="EMBL" id="CP008985">
    <property type="protein sequence ID" value="AIN46921.1"/>
    <property type="molecule type" value="Genomic_DNA"/>
</dbReference>
<gene>
    <name evidence="4" type="ORF">IM45_068</name>
</gene>
<reference evidence="4 5" key="1">
    <citation type="journal article" date="2014" name="MBio">
        <title>Differential genome evolution between companion symbionts in an insect-bacterial symbiosis.</title>
        <authorList>
            <person name="Bennett G.M."/>
            <person name="McCutcheon J.P."/>
            <person name="MacDonald B.R."/>
            <person name="Romanovicz D."/>
            <person name="Moran N.A."/>
        </authorList>
    </citation>
    <scope>NUCLEOTIDE SEQUENCE [LARGE SCALE GENOMIC DNA]</scope>
    <source>
        <strain evidence="4 5">BGSS</strain>
    </source>
</reference>
<dbReference type="InterPro" id="IPR051686">
    <property type="entry name" value="Lipoprotein_DolP"/>
</dbReference>
<feature type="domain" description="BON" evidence="3">
    <location>
        <begin position="124"/>
        <end position="190"/>
    </location>
</feature>
<evidence type="ECO:0000256" key="1">
    <source>
        <dbReference type="ARBA" id="ARBA00022729"/>
    </source>
</evidence>
<dbReference type="eggNOG" id="COG2823">
    <property type="taxonomic scope" value="Bacteria"/>
</dbReference>
<dbReference type="RefSeq" id="WP_038497737.1">
    <property type="nucleotide sequence ID" value="NZ_CP008985.1"/>
</dbReference>
<dbReference type="SMART" id="SM00749">
    <property type="entry name" value="BON"/>
    <property type="match status" value="2"/>
</dbReference>
<name>A0A088N0R5_9GAMM</name>
<dbReference type="Proteomes" id="UP000067325">
    <property type="component" value="Chromosome"/>
</dbReference>
<evidence type="ECO:0000259" key="3">
    <source>
        <dbReference type="PROSITE" id="PS50914"/>
    </source>
</evidence>
<dbReference type="InterPro" id="IPR007055">
    <property type="entry name" value="BON_dom"/>
</dbReference>
<accession>A0A088N0R5</accession>
<dbReference type="InterPro" id="IPR014004">
    <property type="entry name" value="Transpt-assoc_nodulatn_dom_bac"/>
</dbReference>
<feature type="domain" description="BON" evidence="3">
    <location>
        <begin position="46"/>
        <end position="115"/>
    </location>
</feature>
<evidence type="ECO:0000256" key="2">
    <source>
        <dbReference type="SAM" id="SignalP"/>
    </source>
</evidence>
<dbReference type="PANTHER" id="PTHR34606">
    <property type="entry name" value="BON DOMAIN-CONTAINING PROTEIN"/>
    <property type="match status" value="1"/>
</dbReference>
<sequence length="190" mass="20505">MLINHILLLLCTCLILPGCVGTVVVSTAAVATKMAIDPRTLGTQVDDSTLKVRVTHALGKDKHLKKEARVINTTYEGKVLLTGQAPTTTLAARAKEITTEVDGTTVIYNEIRKGKPVSLIRASMDIWITIKINLQLLAHEAVKFSTVKVTTENGEVFLFGLVTHAEGKVATEVASQVSGVKHVIIAFTYI</sequence>
<dbReference type="KEGG" id="bcib:IM45_068"/>
<proteinExistence type="predicted"/>
<feature type="signal peptide" evidence="2">
    <location>
        <begin position="1"/>
        <end position="28"/>
    </location>
</feature>
<dbReference type="NCBIfam" id="NF008247">
    <property type="entry name" value="PRK11023.1"/>
    <property type="match status" value="1"/>
</dbReference>
<dbReference type="PROSITE" id="PS50914">
    <property type="entry name" value="BON"/>
    <property type="match status" value="2"/>
</dbReference>
<protein>
    <submittedName>
        <fullName evidence="4">Lipoprotein</fullName>
    </submittedName>
</protein>
<dbReference type="PANTHER" id="PTHR34606:SF4">
    <property type="entry name" value="OUTER MEMBRANE LIPOPROTEIN DOLP"/>
    <property type="match status" value="1"/>
</dbReference>
<evidence type="ECO:0000313" key="5">
    <source>
        <dbReference type="Proteomes" id="UP000067325"/>
    </source>
</evidence>
<evidence type="ECO:0000313" key="4">
    <source>
        <dbReference type="EMBL" id="AIN46921.1"/>
    </source>
</evidence>
<keyword evidence="4" id="KW-0449">Lipoprotein</keyword>